<dbReference type="EMBL" id="JAOB01000033">
    <property type="protein sequence ID" value="EUA52376.1"/>
    <property type="molecule type" value="Genomic_DNA"/>
</dbReference>
<gene>
    <name evidence="2" type="ORF">I553_2563</name>
</gene>
<name>X8C9B9_MYCXE</name>
<protein>
    <submittedName>
        <fullName evidence="2">2-succinyl-5-enolpyruvyl-6-hydroxy-3-cyclohexene-1-carboxylate synthase domain protein</fullName>
        <ecNumber evidence="2">2.2.1.9</ecNumber>
    </submittedName>
</protein>
<reference evidence="2" key="1">
    <citation type="submission" date="2014-01" db="EMBL/GenBank/DDBJ databases">
        <authorList>
            <person name="Brown-Elliot B."/>
            <person name="Wallace R."/>
            <person name="Lenaerts A."/>
            <person name="Ordway D."/>
            <person name="DeGroote M.A."/>
            <person name="Parker T."/>
            <person name="Sizemore C."/>
            <person name="Tallon L.J."/>
            <person name="Sadzewicz L.K."/>
            <person name="Sengamalay N."/>
            <person name="Fraser C.M."/>
            <person name="Hine E."/>
            <person name="Shefchek K.A."/>
            <person name="Das S.P."/>
            <person name="Tettelin H."/>
        </authorList>
    </citation>
    <scope>NUCLEOTIDE SEQUENCE [LARGE SCALE GENOMIC DNA]</scope>
    <source>
        <strain evidence="2">4042</strain>
    </source>
</reference>
<organism evidence="2">
    <name type="scientific">Mycobacterium xenopi 4042</name>
    <dbReference type="NCBI Taxonomy" id="1299334"/>
    <lineage>
        <taxon>Bacteria</taxon>
        <taxon>Bacillati</taxon>
        <taxon>Actinomycetota</taxon>
        <taxon>Actinomycetes</taxon>
        <taxon>Mycobacteriales</taxon>
        <taxon>Mycobacteriaceae</taxon>
        <taxon>Mycobacterium</taxon>
    </lineage>
</organism>
<dbReference type="GO" id="GO:0070204">
    <property type="term" value="F:2-succinyl-5-enolpyruvyl-6-hydroxy-3-cyclohexene-1-carboxylic-acid synthase activity"/>
    <property type="evidence" value="ECO:0007669"/>
    <property type="project" value="UniProtKB-EC"/>
</dbReference>
<keyword evidence="2" id="KW-0808">Transferase</keyword>
<evidence type="ECO:0000256" key="1">
    <source>
        <dbReference type="SAM" id="MobiDB-lite"/>
    </source>
</evidence>
<accession>X8C9B9</accession>
<dbReference type="EC" id="2.2.1.9" evidence="2"/>
<sequence length="77" mass="7897">MRRRLGGADQQAGTVVHEGQVADQRDGAALVGQRGPIAVDTVPSMPATPRLERTLMPCGLSPTSAASRTGLDAPSTS</sequence>
<comment type="caution">
    <text evidence="2">The sequence shown here is derived from an EMBL/GenBank/DDBJ whole genome shotgun (WGS) entry which is preliminary data.</text>
</comment>
<evidence type="ECO:0000313" key="2">
    <source>
        <dbReference type="EMBL" id="EUA52376.1"/>
    </source>
</evidence>
<feature type="region of interest" description="Disordered" evidence="1">
    <location>
        <begin position="1"/>
        <end position="20"/>
    </location>
</feature>
<proteinExistence type="predicted"/>
<dbReference type="AlphaFoldDB" id="X8C9B9"/>